<accession>A0A6A6PE75</accession>
<evidence type="ECO:0000256" key="1">
    <source>
        <dbReference type="ARBA" id="ARBA00022574"/>
    </source>
</evidence>
<proteinExistence type="predicted"/>
<protein>
    <recommendedName>
        <fullName evidence="5">WD40-repeat-containing domain protein</fullName>
    </recommendedName>
</protein>
<keyword evidence="4" id="KW-1185">Reference proteome</keyword>
<dbReference type="Gene3D" id="2.130.10.10">
    <property type="entry name" value="YVTN repeat-like/Quinoprotein amine dehydrogenase"/>
    <property type="match status" value="1"/>
</dbReference>
<keyword evidence="1" id="KW-0853">WD repeat</keyword>
<evidence type="ECO:0000313" key="4">
    <source>
        <dbReference type="Proteomes" id="UP000799766"/>
    </source>
</evidence>
<name>A0A6A6PE75_9PEZI</name>
<dbReference type="AlphaFoldDB" id="A0A6A6PE75"/>
<dbReference type="InterPro" id="IPR052254">
    <property type="entry name" value="CUL4-DDB1_E3_ligase_receptor"/>
</dbReference>
<organism evidence="3 4">
    <name type="scientific">Lineolata rhizophorae</name>
    <dbReference type="NCBI Taxonomy" id="578093"/>
    <lineage>
        <taxon>Eukaryota</taxon>
        <taxon>Fungi</taxon>
        <taxon>Dikarya</taxon>
        <taxon>Ascomycota</taxon>
        <taxon>Pezizomycotina</taxon>
        <taxon>Dothideomycetes</taxon>
        <taxon>Dothideomycetes incertae sedis</taxon>
        <taxon>Lineolatales</taxon>
        <taxon>Lineolataceae</taxon>
        <taxon>Lineolata</taxon>
    </lineage>
</organism>
<dbReference type="SUPFAM" id="SSF50978">
    <property type="entry name" value="WD40 repeat-like"/>
    <property type="match status" value="1"/>
</dbReference>
<gene>
    <name evidence="3" type="ORF">BDY21DRAFT_368356</name>
</gene>
<evidence type="ECO:0000313" key="3">
    <source>
        <dbReference type="EMBL" id="KAF2462278.1"/>
    </source>
</evidence>
<dbReference type="InterPro" id="IPR036322">
    <property type="entry name" value="WD40_repeat_dom_sf"/>
</dbReference>
<dbReference type="EMBL" id="MU001670">
    <property type="protein sequence ID" value="KAF2462278.1"/>
    <property type="molecule type" value="Genomic_DNA"/>
</dbReference>
<dbReference type="OrthoDB" id="128867at2759"/>
<evidence type="ECO:0008006" key="5">
    <source>
        <dbReference type="Google" id="ProtNLM"/>
    </source>
</evidence>
<dbReference type="PANTHER" id="PTHR44472:SF1">
    <property type="entry name" value="DDB1 AND CUL4 ASSOCIATED FACTOR 4"/>
    <property type="match status" value="1"/>
</dbReference>
<sequence length="443" mass="50018">MSKPPLPGFFWDEEKQRYFKIGQSKHETPTSAKYTWDNVEKRKRNDDELDVAKYTGDYSFVDVPDMTVLRASETEGQCVTSVTGACTGHHYIDLLSPTDLIRPNTDDDEYRYSPHNFGCITDGFEDYDRVALNPFIRHPRYFDGRLEIEHGSFHLQHPGAAVSVGENVFIINMLDSIRGRGAEPRFRVQSEILSLAWLSESLIAVGCRSGSIYVFYTGSMRRVFSFRHVDLDHKPAAAAALRRADGSGLRLVVAGFPNAVALYDIRLRRSNQQPLLVHYRDYVNAADPDVTMDVAGDASKGQPGLVAVTSGNRFVNIYAMMSGELLRRVDFKVVMADPSLRILGHAEGRSRRIRMKSLKFVDMEQDAEDWKGDSVWSEEWTHDCGEETECDRKSVRRYGPEETWEGADEDERMYDGGVGTVGRRFGSGRLLAGCDKGIIEIAW</sequence>
<dbReference type="PANTHER" id="PTHR44472">
    <property type="entry name" value="DDB1- AND CUL4-ASSOCIATED FACTOR 4-RELATED"/>
    <property type="match status" value="1"/>
</dbReference>
<keyword evidence="2" id="KW-0677">Repeat</keyword>
<dbReference type="GO" id="GO:0080008">
    <property type="term" value="C:Cul4-RING E3 ubiquitin ligase complex"/>
    <property type="evidence" value="ECO:0007669"/>
    <property type="project" value="TreeGrafter"/>
</dbReference>
<evidence type="ECO:0000256" key="2">
    <source>
        <dbReference type="ARBA" id="ARBA00022737"/>
    </source>
</evidence>
<reference evidence="3" key="1">
    <citation type="journal article" date="2020" name="Stud. Mycol.">
        <title>101 Dothideomycetes genomes: a test case for predicting lifestyles and emergence of pathogens.</title>
        <authorList>
            <person name="Haridas S."/>
            <person name="Albert R."/>
            <person name="Binder M."/>
            <person name="Bloem J."/>
            <person name="Labutti K."/>
            <person name="Salamov A."/>
            <person name="Andreopoulos B."/>
            <person name="Baker S."/>
            <person name="Barry K."/>
            <person name="Bills G."/>
            <person name="Bluhm B."/>
            <person name="Cannon C."/>
            <person name="Castanera R."/>
            <person name="Culley D."/>
            <person name="Daum C."/>
            <person name="Ezra D."/>
            <person name="Gonzalez J."/>
            <person name="Henrissat B."/>
            <person name="Kuo A."/>
            <person name="Liang C."/>
            <person name="Lipzen A."/>
            <person name="Lutzoni F."/>
            <person name="Magnuson J."/>
            <person name="Mondo S."/>
            <person name="Nolan M."/>
            <person name="Ohm R."/>
            <person name="Pangilinan J."/>
            <person name="Park H.-J."/>
            <person name="Ramirez L."/>
            <person name="Alfaro M."/>
            <person name="Sun H."/>
            <person name="Tritt A."/>
            <person name="Yoshinaga Y."/>
            <person name="Zwiers L.-H."/>
            <person name="Turgeon B."/>
            <person name="Goodwin S."/>
            <person name="Spatafora J."/>
            <person name="Crous P."/>
            <person name="Grigoriev I."/>
        </authorList>
    </citation>
    <scope>NUCLEOTIDE SEQUENCE</scope>
    <source>
        <strain evidence="3">ATCC 16933</strain>
    </source>
</reference>
<dbReference type="Proteomes" id="UP000799766">
    <property type="component" value="Unassembled WGS sequence"/>
</dbReference>
<dbReference type="InterPro" id="IPR015943">
    <property type="entry name" value="WD40/YVTN_repeat-like_dom_sf"/>
</dbReference>